<proteinExistence type="predicted"/>
<organism evidence="1 2">
    <name type="scientific">Pluteus cervinus</name>
    <dbReference type="NCBI Taxonomy" id="181527"/>
    <lineage>
        <taxon>Eukaryota</taxon>
        <taxon>Fungi</taxon>
        <taxon>Dikarya</taxon>
        <taxon>Basidiomycota</taxon>
        <taxon>Agaricomycotina</taxon>
        <taxon>Agaricomycetes</taxon>
        <taxon>Agaricomycetidae</taxon>
        <taxon>Agaricales</taxon>
        <taxon>Pluteineae</taxon>
        <taxon>Pluteaceae</taxon>
        <taxon>Pluteus</taxon>
    </lineage>
</organism>
<dbReference type="EMBL" id="ML208483">
    <property type="protein sequence ID" value="TFK64243.1"/>
    <property type="molecule type" value="Genomic_DNA"/>
</dbReference>
<gene>
    <name evidence="1" type="ORF">BDN72DRAFT_846772</name>
</gene>
<accession>A0ACD3AF07</accession>
<protein>
    <submittedName>
        <fullName evidence="1">Uncharacterized protein</fullName>
    </submittedName>
</protein>
<dbReference type="Proteomes" id="UP000308600">
    <property type="component" value="Unassembled WGS sequence"/>
</dbReference>
<sequence>MLKEWKIVSVLLLSAKCRHCVIPHYSGFVSRESSSTGMIAFLEAGIPSYFPLSESVSSQVKVTGICRLSMRKLLVASRAAPNVRLCGIQFDEISNVVTLTGSRTTLLLIPLIPRAPATSTYEVL</sequence>
<keyword evidence="2" id="KW-1185">Reference proteome</keyword>
<evidence type="ECO:0000313" key="1">
    <source>
        <dbReference type="EMBL" id="TFK64243.1"/>
    </source>
</evidence>
<reference evidence="1 2" key="1">
    <citation type="journal article" date="2019" name="Nat. Ecol. Evol.">
        <title>Megaphylogeny resolves global patterns of mushroom evolution.</title>
        <authorList>
            <person name="Varga T."/>
            <person name="Krizsan K."/>
            <person name="Foldi C."/>
            <person name="Dima B."/>
            <person name="Sanchez-Garcia M."/>
            <person name="Sanchez-Ramirez S."/>
            <person name="Szollosi G.J."/>
            <person name="Szarkandi J.G."/>
            <person name="Papp V."/>
            <person name="Albert L."/>
            <person name="Andreopoulos W."/>
            <person name="Angelini C."/>
            <person name="Antonin V."/>
            <person name="Barry K.W."/>
            <person name="Bougher N.L."/>
            <person name="Buchanan P."/>
            <person name="Buyck B."/>
            <person name="Bense V."/>
            <person name="Catcheside P."/>
            <person name="Chovatia M."/>
            <person name="Cooper J."/>
            <person name="Damon W."/>
            <person name="Desjardin D."/>
            <person name="Finy P."/>
            <person name="Geml J."/>
            <person name="Haridas S."/>
            <person name="Hughes K."/>
            <person name="Justo A."/>
            <person name="Karasinski D."/>
            <person name="Kautmanova I."/>
            <person name="Kiss B."/>
            <person name="Kocsube S."/>
            <person name="Kotiranta H."/>
            <person name="LaButti K.M."/>
            <person name="Lechner B.E."/>
            <person name="Liimatainen K."/>
            <person name="Lipzen A."/>
            <person name="Lukacs Z."/>
            <person name="Mihaltcheva S."/>
            <person name="Morgado L.N."/>
            <person name="Niskanen T."/>
            <person name="Noordeloos M.E."/>
            <person name="Ohm R.A."/>
            <person name="Ortiz-Santana B."/>
            <person name="Ovrebo C."/>
            <person name="Racz N."/>
            <person name="Riley R."/>
            <person name="Savchenko A."/>
            <person name="Shiryaev A."/>
            <person name="Soop K."/>
            <person name="Spirin V."/>
            <person name="Szebenyi C."/>
            <person name="Tomsovsky M."/>
            <person name="Tulloss R.E."/>
            <person name="Uehling J."/>
            <person name="Grigoriev I.V."/>
            <person name="Vagvolgyi C."/>
            <person name="Papp T."/>
            <person name="Martin F.M."/>
            <person name="Miettinen O."/>
            <person name="Hibbett D.S."/>
            <person name="Nagy L.G."/>
        </authorList>
    </citation>
    <scope>NUCLEOTIDE SEQUENCE [LARGE SCALE GENOMIC DNA]</scope>
    <source>
        <strain evidence="1 2">NL-1719</strain>
    </source>
</reference>
<name>A0ACD3AF07_9AGAR</name>
<evidence type="ECO:0000313" key="2">
    <source>
        <dbReference type="Proteomes" id="UP000308600"/>
    </source>
</evidence>